<protein>
    <submittedName>
        <fullName evidence="1">Uncharacterized protein</fullName>
    </submittedName>
</protein>
<dbReference type="EnsemblMetazoa" id="Aqu2.1.15835_001">
    <property type="protein sequence ID" value="Aqu2.1.15835_001"/>
    <property type="gene ID" value="Aqu2.1.15835"/>
</dbReference>
<dbReference type="AlphaFoldDB" id="A0A1X7TM39"/>
<dbReference type="InParanoid" id="A0A1X7TM39"/>
<name>A0A1X7TM39_AMPQE</name>
<reference evidence="1" key="1">
    <citation type="submission" date="2017-05" db="UniProtKB">
        <authorList>
            <consortium name="EnsemblMetazoa"/>
        </authorList>
    </citation>
    <scope>IDENTIFICATION</scope>
</reference>
<sequence length="91" mass="9659">MVFNGRKEWSMMLKRRKIRGTTERTVTTKKIEMGPAAVTKPGENATGTTVAEEAVVVEEEVVLNVGITTGGTDAAAAPTGTTLITPSLRLN</sequence>
<organism evidence="1">
    <name type="scientific">Amphimedon queenslandica</name>
    <name type="common">Sponge</name>
    <dbReference type="NCBI Taxonomy" id="400682"/>
    <lineage>
        <taxon>Eukaryota</taxon>
        <taxon>Metazoa</taxon>
        <taxon>Porifera</taxon>
        <taxon>Demospongiae</taxon>
        <taxon>Heteroscleromorpha</taxon>
        <taxon>Haplosclerida</taxon>
        <taxon>Niphatidae</taxon>
        <taxon>Amphimedon</taxon>
    </lineage>
</organism>
<evidence type="ECO:0000313" key="1">
    <source>
        <dbReference type="EnsemblMetazoa" id="Aqu2.1.15835_001"/>
    </source>
</evidence>
<accession>A0A1X7TM39</accession>
<proteinExistence type="predicted"/>